<dbReference type="KEGG" id="ovi:T265_09071"/>
<organism evidence="1 2">
    <name type="scientific">Opisthorchis viverrini</name>
    <name type="common">Southeast Asian liver fluke</name>
    <dbReference type="NCBI Taxonomy" id="6198"/>
    <lineage>
        <taxon>Eukaryota</taxon>
        <taxon>Metazoa</taxon>
        <taxon>Spiralia</taxon>
        <taxon>Lophotrochozoa</taxon>
        <taxon>Platyhelminthes</taxon>
        <taxon>Trematoda</taxon>
        <taxon>Digenea</taxon>
        <taxon>Opisthorchiida</taxon>
        <taxon>Opisthorchiata</taxon>
        <taxon>Opisthorchiidae</taxon>
        <taxon>Opisthorchis</taxon>
    </lineage>
</organism>
<keyword evidence="2" id="KW-1185">Reference proteome</keyword>
<reference evidence="1 2" key="1">
    <citation type="submission" date="2013-11" db="EMBL/GenBank/DDBJ databases">
        <title>Opisthorchis viverrini - life in the bile duct.</title>
        <authorList>
            <person name="Young N.D."/>
            <person name="Nagarajan N."/>
            <person name="Lin S.J."/>
            <person name="Korhonen P.K."/>
            <person name="Jex A.R."/>
            <person name="Hall R.S."/>
            <person name="Safavi-Hemami H."/>
            <person name="Kaewkong W."/>
            <person name="Bertrand D."/>
            <person name="Gao S."/>
            <person name="Seet Q."/>
            <person name="Wongkham S."/>
            <person name="Teh B.T."/>
            <person name="Wongkham C."/>
            <person name="Intapan P.M."/>
            <person name="Maleewong W."/>
            <person name="Yang X."/>
            <person name="Hu M."/>
            <person name="Wang Z."/>
            <person name="Hofmann A."/>
            <person name="Sternberg P.W."/>
            <person name="Tan P."/>
            <person name="Wang J."/>
            <person name="Gasser R.B."/>
        </authorList>
    </citation>
    <scope>NUCLEOTIDE SEQUENCE [LARGE SCALE GENOMIC DNA]</scope>
</reference>
<feature type="non-terminal residue" evidence="1">
    <location>
        <position position="1"/>
    </location>
</feature>
<protein>
    <submittedName>
        <fullName evidence="1">Uncharacterized protein</fullName>
    </submittedName>
</protein>
<dbReference type="AlphaFoldDB" id="A0A074Z6X2"/>
<dbReference type="CTD" id="20323250"/>
<evidence type="ECO:0000313" key="2">
    <source>
        <dbReference type="Proteomes" id="UP000054324"/>
    </source>
</evidence>
<dbReference type="GeneID" id="20323250"/>
<evidence type="ECO:0000313" key="1">
    <source>
        <dbReference type="EMBL" id="KER22941.1"/>
    </source>
</evidence>
<proteinExistence type="predicted"/>
<accession>A0A074Z6X2</accession>
<sequence>CVELDNRGLNSLWKLHAKSYFRVSVRPISPCCCFIGQSSWDCLSLTLPCRLLCSTFGRQPISPRPCHLQQN</sequence>
<gene>
    <name evidence="1" type="ORF">T265_09071</name>
</gene>
<feature type="non-terminal residue" evidence="1">
    <location>
        <position position="71"/>
    </location>
</feature>
<dbReference type="Proteomes" id="UP000054324">
    <property type="component" value="Unassembled WGS sequence"/>
</dbReference>
<dbReference type="EMBL" id="KL596872">
    <property type="protein sequence ID" value="KER22941.1"/>
    <property type="molecule type" value="Genomic_DNA"/>
</dbReference>
<name>A0A074Z6X2_OPIVI</name>
<dbReference type="RefSeq" id="XP_009173314.1">
    <property type="nucleotide sequence ID" value="XM_009175050.1"/>
</dbReference>